<keyword evidence="4" id="KW-0732">Signal</keyword>
<dbReference type="eggNOG" id="KOG3627">
    <property type="taxonomic scope" value="Eukaryota"/>
</dbReference>
<keyword evidence="7" id="KW-1185">Reference proteome</keyword>
<gene>
    <name evidence="6" type="ORF">CHLNCDRAFT_54226</name>
</gene>
<keyword evidence="2" id="KW-1015">Disulfide bond</keyword>
<comment type="similarity">
    <text evidence="1">Belongs to the peptidase S1 family.</text>
</comment>
<evidence type="ECO:0000256" key="2">
    <source>
        <dbReference type="ARBA" id="ARBA00023157"/>
    </source>
</evidence>
<dbReference type="InterPro" id="IPR009003">
    <property type="entry name" value="Peptidase_S1_PA"/>
</dbReference>
<feature type="chain" id="PRO_5003156585" description="Peptidase S1 domain-containing protein" evidence="4">
    <location>
        <begin position="18"/>
        <end position="291"/>
    </location>
</feature>
<dbReference type="SUPFAM" id="SSF50494">
    <property type="entry name" value="Trypsin-like serine proteases"/>
    <property type="match status" value="1"/>
</dbReference>
<dbReference type="PROSITE" id="PS00135">
    <property type="entry name" value="TRYPSIN_SER"/>
    <property type="match status" value="1"/>
</dbReference>
<dbReference type="PRINTS" id="PR00722">
    <property type="entry name" value="CHYMOTRYPSIN"/>
</dbReference>
<feature type="signal peptide" evidence="4">
    <location>
        <begin position="1"/>
        <end position="17"/>
    </location>
</feature>
<name>E1ZN26_CHLVA</name>
<dbReference type="PROSITE" id="PS50240">
    <property type="entry name" value="TRYPSIN_DOM"/>
    <property type="match status" value="1"/>
</dbReference>
<dbReference type="InterPro" id="IPR001254">
    <property type="entry name" value="Trypsin_dom"/>
</dbReference>
<keyword evidence="3" id="KW-0645">Protease</keyword>
<accession>E1ZN26</accession>
<dbReference type="GO" id="GO:0004252">
    <property type="term" value="F:serine-type endopeptidase activity"/>
    <property type="evidence" value="ECO:0007669"/>
    <property type="project" value="InterPro"/>
</dbReference>
<dbReference type="Gene3D" id="2.40.10.10">
    <property type="entry name" value="Trypsin-like serine proteases"/>
    <property type="match status" value="1"/>
</dbReference>
<evidence type="ECO:0000259" key="5">
    <source>
        <dbReference type="PROSITE" id="PS50240"/>
    </source>
</evidence>
<dbReference type="AlphaFoldDB" id="E1ZN26"/>
<keyword evidence="3" id="KW-0378">Hydrolase</keyword>
<evidence type="ECO:0000256" key="3">
    <source>
        <dbReference type="RuleBase" id="RU363034"/>
    </source>
</evidence>
<dbReference type="InterPro" id="IPR001314">
    <property type="entry name" value="Peptidase_S1A"/>
</dbReference>
<sequence length="291" mass="31611">MTLVFAAVLLLACSTHASGSGRRLSDGDGVVASDKQLPPVRQSVKTLGPALGAYSFMAALMDGNETWCGGTLIRSKAVLTAAHCLDNEDGTYWRPSSVRIGWADLRYRQTGDEQISVKRIIVHPSYKRAPEVTEYGSDFAILVLERRSKKRPITLSRPGSKLKAGAWVWAAGYSNMGKKYGTTANWFWTQVNSPKTCVRKYREIAGGKLRESTRTICTGGQNGRHEGVCSGDSGGPLIYGDDPGPYIQVGVLSWGLGPSPCAPGAVGVNWWASLLYPPHRKWLARKLKKLG</sequence>
<dbReference type="InParanoid" id="E1ZN26"/>
<dbReference type="Proteomes" id="UP000008141">
    <property type="component" value="Unassembled WGS sequence"/>
</dbReference>
<dbReference type="KEGG" id="cvr:CHLNCDRAFT_54226"/>
<dbReference type="PROSITE" id="PS00134">
    <property type="entry name" value="TRYPSIN_HIS"/>
    <property type="match status" value="1"/>
</dbReference>
<dbReference type="EMBL" id="GL433854">
    <property type="protein sequence ID" value="EFN52899.1"/>
    <property type="molecule type" value="Genomic_DNA"/>
</dbReference>
<feature type="domain" description="Peptidase S1" evidence="5">
    <location>
        <begin position="46"/>
        <end position="288"/>
    </location>
</feature>
<dbReference type="PANTHER" id="PTHR24276:SF98">
    <property type="entry name" value="FI18310P1-RELATED"/>
    <property type="match status" value="1"/>
</dbReference>
<protein>
    <recommendedName>
        <fullName evidence="5">Peptidase S1 domain-containing protein</fullName>
    </recommendedName>
</protein>
<dbReference type="InterPro" id="IPR033116">
    <property type="entry name" value="TRYPSIN_SER"/>
</dbReference>
<reference evidence="6 7" key="1">
    <citation type="journal article" date="2010" name="Plant Cell">
        <title>The Chlorella variabilis NC64A genome reveals adaptation to photosymbiosis, coevolution with viruses, and cryptic sex.</title>
        <authorList>
            <person name="Blanc G."/>
            <person name="Duncan G."/>
            <person name="Agarkova I."/>
            <person name="Borodovsky M."/>
            <person name="Gurnon J."/>
            <person name="Kuo A."/>
            <person name="Lindquist E."/>
            <person name="Lucas S."/>
            <person name="Pangilinan J."/>
            <person name="Polle J."/>
            <person name="Salamov A."/>
            <person name="Terry A."/>
            <person name="Yamada T."/>
            <person name="Dunigan D.D."/>
            <person name="Grigoriev I.V."/>
            <person name="Claverie J.M."/>
            <person name="Van Etten J.L."/>
        </authorList>
    </citation>
    <scope>NUCLEOTIDE SEQUENCE [LARGE SCALE GENOMIC DNA]</scope>
    <source>
        <strain evidence="6 7">NC64A</strain>
    </source>
</reference>
<dbReference type="SMART" id="SM00020">
    <property type="entry name" value="Tryp_SPc"/>
    <property type="match status" value="1"/>
</dbReference>
<dbReference type="OrthoDB" id="513101at2759"/>
<dbReference type="InterPro" id="IPR018114">
    <property type="entry name" value="TRYPSIN_HIS"/>
</dbReference>
<dbReference type="GO" id="GO:0006508">
    <property type="term" value="P:proteolysis"/>
    <property type="evidence" value="ECO:0007669"/>
    <property type="project" value="UniProtKB-KW"/>
</dbReference>
<dbReference type="PANTHER" id="PTHR24276">
    <property type="entry name" value="POLYSERASE-RELATED"/>
    <property type="match status" value="1"/>
</dbReference>
<evidence type="ECO:0000313" key="7">
    <source>
        <dbReference type="Proteomes" id="UP000008141"/>
    </source>
</evidence>
<evidence type="ECO:0000256" key="1">
    <source>
        <dbReference type="ARBA" id="ARBA00007664"/>
    </source>
</evidence>
<proteinExistence type="inferred from homology"/>
<dbReference type="RefSeq" id="XP_005845001.1">
    <property type="nucleotide sequence ID" value="XM_005844939.1"/>
</dbReference>
<keyword evidence="3" id="KW-0720">Serine protease</keyword>
<dbReference type="InterPro" id="IPR043504">
    <property type="entry name" value="Peptidase_S1_PA_chymotrypsin"/>
</dbReference>
<dbReference type="GeneID" id="17352168"/>
<evidence type="ECO:0000313" key="6">
    <source>
        <dbReference type="EMBL" id="EFN52899.1"/>
    </source>
</evidence>
<organism evidence="7">
    <name type="scientific">Chlorella variabilis</name>
    <name type="common">Green alga</name>
    <dbReference type="NCBI Taxonomy" id="554065"/>
    <lineage>
        <taxon>Eukaryota</taxon>
        <taxon>Viridiplantae</taxon>
        <taxon>Chlorophyta</taxon>
        <taxon>core chlorophytes</taxon>
        <taxon>Trebouxiophyceae</taxon>
        <taxon>Chlorellales</taxon>
        <taxon>Chlorellaceae</taxon>
        <taxon>Chlorella clade</taxon>
        <taxon>Chlorella</taxon>
    </lineage>
</organism>
<dbReference type="Pfam" id="PF00089">
    <property type="entry name" value="Trypsin"/>
    <property type="match status" value="1"/>
</dbReference>
<dbReference type="InterPro" id="IPR050430">
    <property type="entry name" value="Peptidase_S1"/>
</dbReference>
<evidence type="ECO:0000256" key="4">
    <source>
        <dbReference type="SAM" id="SignalP"/>
    </source>
</evidence>
<dbReference type="CDD" id="cd00190">
    <property type="entry name" value="Tryp_SPc"/>
    <property type="match status" value="1"/>
</dbReference>